<sequence length="140" mass="15027">MATSHSNTSPPPTNTDDKNIRSSQSPGATTKAKEAASNIFLTTSRQSTDTVSTLPEYTEKSENSNRSGDPQGSARASADNTSAQKSKLGSAFDRVKAKVGRGEPDSPERAEEKARRREEYERRGLGDRTKYGVGGMGWSG</sequence>
<dbReference type="GeneID" id="31020272"/>
<reference evidence="2 3" key="1">
    <citation type="submission" date="2016-10" db="EMBL/GenBank/DDBJ databases">
        <title>Proteomics and genomics reveal pathogen-plant mechanisms compatible with a hemibiotrophic lifestyle of Diplodia corticola.</title>
        <authorList>
            <person name="Fernandes I."/>
            <person name="De Jonge R."/>
            <person name="Van De Peer Y."/>
            <person name="Devreese B."/>
            <person name="Alves A."/>
            <person name="Esteves A.C."/>
        </authorList>
    </citation>
    <scope>NUCLEOTIDE SEQUENCE [LARGE SCALE GENOMIC DNA]</scope>
    <source>
        <strain evidence="2 3">CBS 112549</strain>
    </source>
</reference>
<feature type="compositionally biased region" description="Polar residues" evidence="1">
    <location>
        <begin position="39"/>
        <end position="55"/>
    </location>
</feature>
<keyword evidence="3" id="KW-1185">Reference proteome</keyword>
<feature type="region of interest" description="Disordered" evidence="1">
    <location>
        <begin position="1"/>
        <end position="140"/>
    </location>
</feature>
<dbReference type="EMBL" id="MNUE01000095">
    <property type="protein sequence ID" value="OJD29062.1"/>
    <property type="molecule type" value="Genomic_DNA"/>
</dbReference>
<name>A0A1J9QJL6_9PEZI</name>
<protein>
    <submittedName>
        <fullName evidence="2">Chitin deacetylase</fullName>
    </submittedName>
</protein>
<accession>A0A1J9QJL6</accession>
<feature type="compositionally biased region" description="Polar residues" evidence="1">
    <location>
        <begin position="78"/>
        <end position="87"/>
    </location>
</feature>
<dbReference type="OrthoDB" id="3943521at2759"/>
<dbReference type="RefSeq" id="XP_020125322.1">
    <property type="nucleotide sequence ID" value="XM_020280008.1"/>
</dbReference>
<feature type="compositionally biased region" description="Basic and acidic residues" evidence="1">
    <location>
        <begin position="93"/>
        <end position="130"/>
    </location>
</feature>
<evidence type="ECO:0000256" key="1">
    <source>
        <dbReference type="SAM" id="MobiDB-lite"/>
    </source>
</evidence>
<evidence type="ECO:0000313" key="3">
    <source>
        <dbReference type="Proteomes" id="UP000183809"/>
    </source>
</evidence>
<dbReference type="AlphaFoldDB" id="A0A1J9QJL6"/>
<comment type="caution">
    <text evidence="2">The sequence shown here is derived from an EMBL/GenBank/DDBJ whole genome shotgun (WGS) entry which is preliminary data.</text>
</comment>
<dbReference type="Proteomes" id="UP000183809">
    <property type="component" value="Unassembled WGS sequence"/>
</dbReference>
<proteinExistence type="predicted"/>
<evidence type="ECO:0000313" key="2">
    <source>
        <dbReference type="EMBL" id="OJD29062.1"/>
    </source>
</evidence>
<organism evidence="2 3">
    <name type="scientific">Diplodia corticola</name>
    <dbReference type="NCBI Taxonomy" id="236234"/>
    <lineage>
        <taxon>Eukaryota</taxon>
        <taxon>Fungi</taxon>
        <taxon>Dikarya</taxon>
        <taxon>Ascomycota</taxon>
        <taxon>Pezizomycotina</taxon>
        <taxon>Dothideomycetes</taxon>
        <taxon>Dothideomycetes incertae sedis</taxon>
        <taxon>Botryosphaeriales</taxon>
        <taxon>Botryosphaeriaceae</taxon>
        <taxon>Diplodia</taxon>
    </lineage>
</organism>
<gene>
    <name evidence="2" type="ORF">BKCO1_950003</name>
</gene>